<sequence>MAELKDGKAAENAKENPIVEEVIGGGEPTNEDKGVVVSKIKTNKQVVAELLAKGCNKIAGIRVRSSIVTPKDNYVMVSLSLERGIPGYVSDGEGVFTKGETATVFASSYSIASVLKDNDETAWAANQLIQNPKGLEVILAGAKVDLVQEEVSADEIYKNPFSSSDVDGQSLGHDTIINHVVKIEICQKAKQMLNMLAMNMMGIGGF</sequence>
<evidence type="ECO:0000313" key="1">
    <source>
        <dbReference type="EMBL" id="DAG02580.1"/>
    </source>
</evidence>
<organism evidence="1">
    <name type="scientific">CrAss-like virus sp. ctUXy6</name>
    <dbReference type="NCBI Taxonomy" id="2825835"/>
    <lineage>
        <taxon>Viruses</taxon>
        <taxon>Duplodnaviria</taxon>
        <taxon>Heunggongvirae</taxon>
        <taxon>Uroviricota</taxon>
        <taxon>Caudoviricetes</taxon>
        <taxon>Crassvirales</taxon>
    </lineage>
</organism>
<protein>
    <submittedName>
        <fullName evidence="1">Uncharacterized protein</fullName>
    </submittedName>
</protein>
<name>A0A8S5V785_9CAUD</name>
<reference evidence="1" key="1">
    <citation type="journal article" date="2021" name="Proc. Natl. Acad. Sci. U.S.A.">
        <title>A Catalog of Tens of Thousands of Viruses from Human Metagenomes Reveals Hidden Associations with Chronic Diseases.</title>
        <authorList>
            <person name="Tisza M.J."/>
            <person name="Buck C.B."/>
        </authorList>
    </citation>
    <scope>NUCLEOTIDE SEQUENCE</scope>
    <source>
        <strain evidence="1">CtUXy6</strain>
    </source>
</reference>
<dbReference type="EMBL" id="BK016212">
    <property type="protein sequence ID" value="DAG02580.1"/>
    <property type="molecule type" value="Genomic_DNA"/>
</dbReference>
<proteinExistence type="predicted"/>
<accession>A0A8S5V785</accession>